<dbReference type="Pfam" id="PF03227">
    <property type="entry name" value="GILT"/>
    <property type="match status" value="1"/>
</dbReference>
<evidence type="ECO:0000256" key="3">
    <source>
        <dbReference type="SAM" id="Phobius"/>
    </source>
</evidence>
<evidence type="ECO:0000256" key="2">
    <source>
        <dbReference type="ARBA" id="ARBA00023180"/>
    </source>
</evidence>
<dbReference type="Gene3D" id="3.40.30.10">
    <property type="entry name" value="Glutaredoxin"/>
    <property type="match status" value="1"/>
</dbReference>
<reference evidence="4 5" key="1">
    <citation type="submission" date="2024-03" db="EMBL/GenBank/DDBJ databases">
        <title>Adaptation during the transition from Ophiocordyceps entomopathogen to insect associate is accompanied by gene loss and intensified selection.</title>
        <authorList>
            <person name="Ward C.M."/>
            <person name="Onetto C.A."/>
            <person name="Borneman A.R."/>
        </authorList>
    </citation>
    <scope>NUCLEOTIDE SEQUENCE [LARGE SCALE GENOMIC DNA]</scope>
    <source>
        <strain evidence="4">AWRI1</strain>
        <tissue evidence="4">Single Adult Female</tissue>
    </source>
</reference>
<keyword evidence="3" id="KW-0472">Membrane</keyword>
<evidence type="ECO:0000313" key="4">
    <source>
        <dbReference type="EMBL" id="KAK7571932.1"/>
    </source>
</evidence>
<keyword evidence="3" id="KW-0812">Transmembrane</keyword>
<name>A0AAN9XWZ8_9HEMI</name>
<dbReference type="PANTHER" id="PTHR13234:SF73">
    <property type="entry name" value="GILT-LIKE PROTEIN 2-RELATED"/>
    <property type="match status" value="1"/>
</dbReference>
<accession>A0AAN9XWZ8</accession>
<dbReference type="PANTHER" id="PTHR13234">
    <property type="entry name" value="GAMMA-INTERFERON INDUCIBLE LYSOSOMAL THIOL REDUCTASE GILT"/>
    <property type="match status" value="1"/>
</dbReference>
<dbReference type="GO" id="GO:0016671">
    <property type="term" value="F:oxidoreductase activity, acting on a sulfur group of donors, disulfide as acceptor"/>
    <property type="evidence" value="ECO:0007669"/>
    <property type="project" value="InterPro"/>
</dbReference>
<comment type="caution">
    <text evidence="4">The sequence shown here is derived from an EMBL/GenBank/DDBJ whole genome shotgun (WGS) entry which is preliminary data.</text>
</comment>
<dbReference type="SUPFAM" id="SSF52833">
    <property type="entry name" value="Thioredoxin-like"/>
    <property type="match status" value="1"/>
</dbReference>
<dbReference type="EMBL" id="JBBCAQ010000038">
    <property type="protein sequence ID" value="KAK7571932.1"/>
    <property type="molecule type" value="Genomic_DNA"/>
</dbReference>
<organism evidence="4 5">
    <name type="scientific">Parthenolecanium corni</name>
    <dbReference type="NCBI Taxonomy" id="536013"/>
    <lineage>
        <taxon>Eukaryota</taxon>
        <taxon>Metazoa</taxon>
        <taxon>Ecdysozoa</taxon>
        <taxon>Arthropoda</taxon>
        <taxon>Hexapoda</taxon>
        <taxon>Insecta</taxon>
        <taxon>Pterygota</taxon>
        <taxon>Neoptera</taxon>
        <taxon>Paraneoptera</taxon>
        <taxon>Hemiptera</taxon>
        <taxon>Sternorrhyncha</taxon>
        <taxon>Coccoidea</taxon>
        <taxon>Coccidae</taxon>
        <taxon>Parthenolecanium</taxon>
    </lineage>
</organism>
<dbReference type="InterPro" id="IPR036249">
    <property type="entry name" value="Thioredoxin-like_sf"/>
</dbReference>
<dbReference type="AlphaFoldDB" id="A0AAN9XWZ8"/>
<protein>
    <submittedName>
        <fullName evidence="4">Uncharacterized protein</fullName>
    </submittedName>
</protein>
<gene>
    <name evidence="4" type="ORF">V9T40_014404</name>
</gene>
<feature type="transmembrane region" description="Helical" evidence="3">
    <location>
        <begin position="248"/>
        <end position="266"/>
    </location>
</feature>
<comment type="similarity">
    <text evidence="1">Belongs to the GILT family.</text>
</comment>
<sequence>MSNVTTELQDIHGCMNIPTSYRDENFKFLEDEILSNFMSDYPYFREEIFHSKNTPSKPTITIFYENLCPHSVKFFSENFYKMVVESNLVDTVTLKLNSYGNTNHTKALNGTYSYTCEHGPRECNLNEMHACVIKNEPSVAKILKFVNCSLYEAYYNTSKNPVDDCAETAEINVTSIYECMNTSANAYYYDFSEEFKKFGIDNVPSVAFNNTFNKTLSAEAVNNFPDSACNFLKANNLSNEYCKSKNSAAIPSVSFITFVIASFLLVKMYQ</sequence>
<evidence type="ECO:0000256" key="1">
    <source>
        <dbReference type="ARBA" id="ARBA00005679"/>
    </source>
</evidence>
<dbReference type="Proteomes" id="UP001367676">
    <property type="component" value="Unassembled WGS sequence"/>
</dbReference>
<evidence type="ECO:0000313" key="5">
    <source>
        <dbReference type="Proteomes" id="UP001367676"/>
    </source>
</evidence>
<keyword evidence="5" id="KW-1185">Reference proteome</keyword>
<keyword evidence="2" id="KW-0325">Glycoprotein</keyword>
<proteinExistence type="inferred from homology"/>
<keyword evidence="3" id="KW-1133">Transmembrane helix</keyword>
<dbReference type="InterPro" id="IPR004911">
    <property type="entry name" value="Interferon-induced_GILT"/>
</dbReference>